<evidence type="ECO:0000313" key="3">
    <source>
        <dbReference type="EMBL" id="PWK79984.1"/>
    </source>
</evidence>
<keyword evidence="4" id="KW-1185">Reference proteome</keyword>
<feature type="domain" description="Outer membrane protein beta-barrel" evidence="2">
    <location>
        <begin position="30"/>
        <end position="238"/>
    </location>
</feature>
<reference evidence="3 4" key="1">
    <citation type="submission" date="2018-05" db="EMBL/GenBank/DDBJ databases">
        <title>Genomic Encyclopedia of Archaeal and Bacterial Type Strains, Phase II (KMG-II): from individual species to whole genera.</title>
        <authorList>
            <person name="Goeker M."/>
        </authorList>
    </citation>
    <scope>NUCLEOTIDE SEQUENCE [LARGE SCALE GENOMIC DNA]</scope>
    <source>
        <strain evidence="3 4">DSM 19975</strain>
    </source>
</reference>
<evidence type="ECO:0000256" key="1">
    <source>
        <dbReference type="ARBA" id="ARBA00022729"/>
    </source>
</evidence>
<sequence length="242" mass="26567">MSPKHSYPNRVGKTSAFLNKSGFYRKFFFIVLAFYCFNTATAQRRSSKALTYGGGGNGAANFTDGWGVAVGTGVDVPQGDFNSYFKPAINVNAGVYKFLGPLTFNVNAGYRNFKPDEDSYSEDGLTIIYTNMPVFSAGFGAAYNVDIADNFRAYGGVDLGAYFTDFGLAYVYDNGNLIIFDGWKTSLHYAPKVGISFPLTPKLGINVESKYNFYTQKSDSGDYHLSGSWNSFTLGAELVFKF</sequence>
<name>A0A316HFJ7_9SPHI</name>
<comment type="caution">
    <text evidence="3">The sequence shown here is derived from an EMBL/GenBank/DDBJ whole genome shotgun (WGS) entry which is preliminary data.</text>
</comment>
<dbReference type="SUPFAM" id="SSF56925">
    <property type="entry name" value="OMPA-like"/>
    <property type="match status" value="1"/>
</dbReference>
<evidence type="ECO:0000259" key="2">
    <source>
        <dbReference type="Pfam" id="PF13505"/>
    </source>
</evidence>
<dbReference type="RefSeq" id="WP_109606000.1">
    <property type="nucleotide sequence ID" value="NZ_QGHA01000001.1"/>
</dbReference>
<proteinExistence type="predicted"/>
<evidence type="ECO:0000313" key="4">
    <source>
        <dbReference type="Proteomes" id="UP000245678"/>
    </source>
</evidence>
<organism evidence="3 4">
    <name type="scientific">Mucilaginibacter oryzae</name>
    <dbReference type="NCBI Taxonomy" id="468058"/>
    <lineage>
        <taxon>Bacteria</taxon>
        <taxon>Pseudomonadati</taxon>
        <taxon>Bacteroidota</taxon>
        <taxon>Sphingobacteriia</taxon>
        <taxon>Sphingobacteriales</taxon>
        <taxon>Sphingobacteriaceae</taxon>
        <taxon>Mucilaginibacter</taxon>
    </lineage>
</organism>
<protein>
    <submittedName>
        <fullName evidence="3">Outer membrane protein beta-barrel domain-containing protein</fullName>
    </submittedName>
</protein>
<accession>A0A316HFJ7</accession>
<keyword evidence="1" id="KW-0732">Signal</keyword>
<dbReference type="Gene3D" id="2.40.160.20">
    <property type="match status" value="1"/>
</dbReference>
<dbReference type="InterPro" id="IPR027385">
    <property type="entry name" value="Beta-barrel_OMP"/>
</dbReference>
<dbReference type="Proteomes" id="UP000245678">
    <property type="component" value="Unassembled WGS sequence"/>
</dbReference>
<dbReference type="EMBL" id="QGHA01000001">
    <property type="protein sequence ID" value="PWK79984.1"/>
    <property type="molecule type" value="Genomic_DNA"/>
</dbReference>
<dbReference type="Pfam" id="PF13505">
    <property type="entry name" value="OMP_b-brl"/>
    <property type="match status" value="1"/>
</dbReference>
<dbReference type="InterPro" id="IPR011250">
    <property type="entry name" value="OMP/PagP_B-barrel"/>
</dbReference>
<dbReference type="AlphaFoldDB" id="A0A316HFJ7"/>
<gene>
    <name evidence="3" type="ORF">LX99_00445</name>
</gene>